<gene>
    <name evidence="2" type="ORF">TKK_020363</name>
</gene>
<dbReference type="Proteomes" id="UP001627154">
    <property type="component" value="Unassembled WGS sequence"/>
</dbReference>
<evidence type="ECO:0000313" key="3">
    <source>
        <dbReference type="Proteomes" id="UP001627154"/>
    </source>
</evidence>
<reference evidence="2 3" key="1">
    <citation type="journal article" date="2024" name="bioRxiv">
        <title>A reference genome for Trichogramma kaykai: A tiny desert-dwelling parasitoid wasp with competing sex-ratio distorters.</title>
        <authorList>
            <person name="Culotta J."/>
            <person name="Lindsey A.R."/>
        </authorList>
    </citation>
    <scope>NUCLEOTIDE SEQUENCE [LARGE SCALE GENOMIC DNA]</scope>
    <source>
        <strain evidence="2 3">KSX58</strain>
    </source>
</reference>
<proteinExistence type="predicted"/>
<sequence>METLKYAATGPIIKSVQTFGTPLERLDAEMNKILQDTYTDEREKCHSYQQVLQRYLQLKDSTTKKIEKLPDTTEIDTTTADIITPEPISPKKPDNFDSFIIESIPSKFRNNGKNLLKWLRQHSDISWSDKGVVTIDDAVIAGNMLDHVNAIMRQRKGTPPADITQFAAALRRASVPAEFIGNKHYKRYITDNTDTEEEEGETPTNSISPKKGSKRKRRRGDLTLAETEFETPYLPEAIISTDNRKKWKKLQLNISN</sequence>
<protein>
    <submittedName>
        <fullName evidence="2">Uncharacterized protein</fullName>
    </submittedName>
</protein>
<keyword evidence="3" id="KW-1185">Reference proteome</keyword>
<comment type="caution">
    <text evidence="2">The sequence shown here is derived from an EMBL/GenBank/DDBJ whole genome shotgun (WGS) entry which is preliminary data.</text>
</comment>
<evidence type="ECO:0000313" key="2">
    <source>
        <dbReference type="EMBL" id="KAL3384019.1"/>
    </source>
</evidence>
<dbReference type="AlphaFoldDB" id="A0ABD2VTD6"/>
<dbReference type="EMBL" id="JBJJXI010000181">
    <property type="protein sequence ID" value="KAL3384019.1"/>
    <property type="molecule type" value="Genomic_DNA"/>
</dbReference>
<evidence type="ECO:0000256" key="1">
    <source>
        <dbReference type="SAM" id="MobiDB-lite"/>
    </source>
</evidence>
<organism evidence="2 3">
    <name type="scientific">Trichogramma kaykai</name>
    <dbReference type="NCBI Taxonomy" id="54128"/>
    <lineage>
        <taxon>Eukaryota</taxon>
        <taxon>Metazoa</taxon>
        <taxon>Ecdysozoa</taxon>
        <taxon>Arthropoda</taxon>
        <taxon>Hexapoda</taxon>
        <taxon>Insecta</taxon>
        <taxon>Pterygota</taxon>
        <taxon>Neoptera</taxon>
        <taxon>Endopterygota</taxon>
        <taxon>Hymenoptera</taxon>
        <taxon>Apocrita</taxon>
        <taxon>Proctotrupomorpha</taxon>
        <taxon>Chalcidoidea</taxon>
        <taxon>Trichogrammatidae</taxon>
        <taxon>Trichogramma</taxon>
    </lineage>
</organism>
<accession>A0ABD2VTD6</accession>
<name>A0ABD2VTD6_9HYME</name>
<feature type="region of interest" description="Disordered" evidence="1">
    <location>
        <begin position="192"/>
        <end position="226"/>
    </location>
</feature>